<evidence type="ECO:0000313" key="3">
    <source>
        <dbReference type="Proteomes" id="UP000198797"/>
    </source>
</evidence>
<dbReference type="RefSeq" id="WP_091241378.1">
    <property type="nucleotide sequence ID" value="NZ_FMCU01000003.1"/>
</dbReference>
<organism evidence="2 3">
    <name type="scientific">Micromonospora matsumotoense</name>
    <dbReference type="NCBI Taxonomy" id="121616"/>
    <lineage>
        <taxon>Bacteria</taxon>
        <taxon>Bacillati</taxon>
        <taxon>Actinomycetota</taxon>
        <taxon>Actinomycetes</taxon>
        <taxon>Micromonosporales</taxon>
        <taxon>Micromonosporaceae</taxon>
        <taxon>Micromonospora</taxon>
    </lineage>
</organism>
<sequence>MSTGINTSTRITWWGRLSAVLGAVVLSVFVPVAAWASTGTGELVVEAARRRSRGGGVGVFGLLCCLVVVGGIVLLVVLLMRNRRNRPPR</sequence>
<keyword evidence="1" id="KW-0472">Membrane</keyword>
<keyword evidence="3" id="KW-1185">Reference proteome</keyword>
<dbReference type="AlphaFoldDB" id="A0A1C4W6Z7"/>
<keyword evidence="1" id="KW-1133">Transmembrane helix</keyword>
<feature type="transmembrane region" description="Helical" evidence="1">
    <location>
        <begin position="60"/>
        <end position="80"/>
    </location>
</feature>
<dbReference type="EMBL" id="FMCU01000003">
    <property type="protein sequence ID" value="SCE92006.1"/>
    <property type="molecule type" value="Genomic_DNA"/>
</dbReference>
<keyword evidence="1" id="KW-0812">Transmembrane</keyword>
<proteinExistence type="predicted"/>
<name>A0A1C4W6Z7_9ACTN</name>
<evidence type="ECO:0000256" key="1">
    <source>
        <dbReference type="SAM" id="Phobius"/>
    </source>
</evidence>
<gene>
    <name evidence="2" type="ORF">GA0070216_103133</name>
</gene>
<accession>A0A1C4W6Z7</accession>
<evidence type="ECO:0000313" key="2">
    <source>
        <dbReference type="EMBL" id="SCE92006.1"/>
    </source>
</evidence>
<dbReference type="Proteomes" id="UP000198797">
    <property type="component" value="Unassembled WGS sequence"/>
</dbReference>
<protein>
    <submittedName>
        <fullName evidence="2">Uncharacterized protein</fullName>
    </submittedName>
</protein>
<reference evidence="3" key="1">
    <citation type="submission" date="2016-06" db="EMBL/GenBank/DDBJ databases">
        <authorList>
            <person name="Varghese N."/>
            <person name="Submissions Spin"/>
        </authorList>
    </citation>
    <scope>NUCLEOTIDE SEQUENCE [LARGE SCALE GENOMIC DNA]</scope>
    <source>
        <strain evidence="3">DSM 44100</strain>
    </source>
</reference>